<dbReference type="PaxDb" id="2903-EOD21632"/>
<dbReference type="AlphaFoldDB" id="A0A0D3JDP7"/>
<name>A0A0D3JDP7_EMIH1</name>
<dbReference type="RefSeq" id="XP_005774061.1">
    <property type="nucleotide sequence ID" value="XM_005774004.1"/>
</dbReference>
<evidence type="ECO:0008006" key="4">
    <source>
        <dbReference type="Google" id="ProtNLM"/>
    </source>
</evidence>
<dbReference type="EnsemblProtists" id="EOD21632">
    <property type="protein sequence ID" value="EOD21632"/>
    <property type="gene ID" value="EMIHUDRAFT_207586"/>
</dbReference>
<keyword evidence="1" id="KW-0472">Membrane</keyword>
<accession>A0A0D3JDP7</accession>
<dbReference type="Proteomes" id="UP000013827">
    <property type="component" value="Unassembled WGS sequence"/>
</dbReference>
<evidence type="ECO:0000313" key="2">
    <source>
        <dbReference type="EnsemblProtists" id="EOD21632"/>
    </source>
</evidence>
<sequence length="398" mass="42486">MRAPSAVVIATMSILYEHAAAYNSLFIGHSFFRPIAEKMPALASAAGLNHSQAIVFSGGATGAPLALWNSDSMRDEIQSILDWGNITLFGMTFDHTAEGCELWINYALSKNPNLDTFMIGLPWLDYPTEYDTDSYTSVVRNAAQTNWTDFLEELRGKYPNVTIIDNPYGLSVVELRILQSAGSVPDVTAMTGLAATSLFTDYKGHGGDILKDTASLVWLDRIYHVGCGDPAIAALFTGYMTDVCSETCLDIAAAEQSALYDAVCSAQFVRDQCKMPSEGQARECGHALLGACPTWGNTDQCYACAQGNAAALANDCTRSLVVDACRQLNSYELRDSLELTAGSPPAAPWSAPPLLSPSPPPFFADAGNGAMLGIIIGGTIAALLLGGAAVYFLVRLFV</sequence>
<dbReference type="GeneID" id="17267343"/>
<proteinExistence type="predicted"/>
<dbReference type="KEGG" id="ehx:EMIHUDRAFT_207586"/>
<dbReference type="HOGENOM" id="CLU_830091_0_0_1"/>
<protein>
    <recommendedName>
        <fullName evidence="4">ShKT domain-containing protein</fullName>
    </recommendedName>
</protein>
<keyword evidence="3" id="KW-1185">Reference proteome</keyword>
<organism evidence="2 3">
    <name type="scientific">Emiliania huxleyi (strain CCMP1516)</name>
    <dbReference type="NCBI Taxonomy" id="280463"/>
    <lineage>
        <taxon>Eukaryota</taxon>
        <taxon>Haptista</taxon>
        <taxon>Haptophyta</taxon>
        <taxon>Prymnesiophyceae</taxon>
        <taxon>Isochrysidales</taxon>
        <taxon>Noelaerhabdaceae</taxon>
        <taxon>Emiliania</taxon>
    </lineage>
</organism>
<evidence type="ECO:0000313" key="3">
    <source>
        <dbReference type="Proteomes" id="UP000013827"/>
    </source>
</evidence>
<feature type="transmembrane region" description="Helical" evidence="1">
    <location>
        <begin position="370"/>
        <end position="394"/>
    </location>
</feature>
<reference evidence="2" key="2">
    <citation type="submission" date="2024-10" db="UniProtKB">
        <authorList>
            <consortium name="EnsemblProtists"/>
        </authorList>
    </citation>
    <scope>IDENTIFICATION</scope>
</reference>
<reference evidence="3" key="1">
    <citation type="journal article" date="2013" name="Nature">
        <title>Pan genome of the phytoplankton Emiliania underpins its global distribution.</title>
        <authorList>
            <person name="Read B.A."/>
            <person name="Kegel J."/>
            <person name="Klute M.J."/>
            <person name="Kuo A."/>
            <person name="Lefebvre S.C."/>
            <person name="Maumus F."/>
            <person name="Mayer C."/>
            <person name="Miller J."/>
            <person name="Monier A."/>
            <person name="Salamov A."/>
            <person name="Young J."/>
            <person name="Aguilar M."/>
            <person name="Claverie J.M."/>
            <person name="Frickenhaus S."/>
            <person name="Gonzalez K."/>
            <person name="Herman E.K."/>
            <person name="Lin Y.C."/>
            <person name="Napier J."/>
            <person name="Ogata H."/>
            <person name="Sarno A.F."/>
            <person name="Shmutz J."/>
            <person name="Schroeder D."/>
            <person name="de Vargas C."/>
            <person name="Verret F."/>
            <person name="von Dassow P."/>
            <person name="Valentin K."/>
            <person name="Van de Peer Y."/>
            <person name="Wheeler G."/>
            <person name="Dacks J.B."/>
            <person name="Delwiche C.F."/>
            <person name="Dyhrman S.T."/>
            <person name="Glockner G."/>
            <person name="John U."/>
            <person name="Richards T."/>
            <person name="Worden A.Z."/>
            <person name="Zhang X."/>
            <person name="Grigoriev I.V."/>
            <person name="Allen A.E."/>
            <person name="Bidle K."/>
            <person name="Borodovsky M."/>
            <person name="Bowler C."/>
            <person name="Brownlee C."/>
            <person name="Cock J.M."/>
            <person name="Elias M."/>
            <person name="Gladyshev V.N."/>
            <person name="Groth M."/>
            <person name="Guda C."/>
            <person name="Hadaegh A."/>
            <person name="Iglesias-Rodriguez M.D."/>
            <person name="Jenkins J."/>
            <person name="Jones B.M."/>
            <person name="Lawson T."/>
            <person name="Leese F."/>
            <person name="Lindquist E."/>
            <person name="Lobanov A."/>
            <person name="Lomsadze A."/>
            <person name="Malik S.B."/>
            <person name="Marsh M.E."/>
            <person name="Mackinder L."/>
            <person name="Mock T."/>
            <person name="Mueller-Roeber B."/>
            <person name="Pagarete A."/>
            <person name="Parker M."/>
            <person name="Probert I."/>
            <person name="Quesneville H."/>
            <person name="Raines C."/>
            <person name="Rensing S.A."/>
            <person name="Riano-Pachon D.M."/>
            <person name="Richier S."/>
            <person name="Rokitta S."/>
            <person name="Shiraiwa Y."/>
            <person name="Soanes D.M."/>
            <person name="van der Giezen M."/>
            <person name="Wahlund T.M."/>
            <person name="Williams B."/>
            <person name="Wilson W."/>
            <person name="Wolfe G."/>
            <person name="Wurch L.L."/>
        </authorList>
    </citation>
    <scope>NUCLEOTIDE SEQUENCE</scope>
</reference>
<evidence type="ECO:0000256" key="1">
    <source>
        <dbReference type="SAM" id="Phobius"/>
    </source>
</evidence>
<keyword evidence="1" id="KW-0812">Transmembrane</keyword>
<keyword evidence="1" id="KW-1133">Transmembrane helix</keyword>